<dbReference type="EMBL" id="QUSL01000009">
    <property type="protein sequence ID" value="RGD85968.1"/>
    <property type="molecule type" value="Genomic_DNA"/>
</dbReference>
<feature type="binding site" evidence="11">
    <location>
        <position position="248"/>
    </location>
    <ligand>
        <name>substrate</name>
    </ligand>
</feature>
<feature type="binding site" evidence="12">
    <location>
        <position position="126"/>
    </location>
    <ligand>
        <name>Zn(2+)</name>
        <dbReference type="ChEBI" id="CHEBI:29105"/>
    </ligand>
</feature>
<evidence type="ECO:0000256" key="6">
    <source>
        <dbReference type="ARBA" id="ARBA00023277"/>
    </source>
</evidence>
<dbReference type="Gene3D" id="3.20.20.140">
    <property type="entry name" value="Metal-dependent hydrolases"/>
    <property type="match status" value="1"/>
</dbReference>
<dbReference type="CDD" id="cd00854">
    <property type="entry name" value="NagA"/>
    <property type="match status" value="1"/>
</dbReference>
<dbReference type="PANTHER" id="PTHR11113:SF14">
    <property type="entry name" value="N-ACETYLGLUCOSAMINE-6-PHOSPHATE DEACETYLASE"/>
    <property type="match status" value="1"/>
</dbReference>
<feature type="binding site" evidence="11">
    <location>
        <begin position="216"/>
        <end position="217"/>
    </location>
    <ligand>
        <name>substrate</name>
    </ligand>
</feature>
<feature type="binding site" evidence="12">
    <location>
        <position position="192"/>
    </location>
    <ligand>
        <name>Zn(2+)</name>
        <dbReference type="ChEBI" id="CHEBI:29105"/>
    </ligand>
</feature>
<dbReference type="Gene3D" id="2.30.40.10">
    <property type="entry name" value="Urease, subunit C, domain 1"/>
    <property type="match status" value="1"/>
</dbReference>
<feature type="binding site" evidence="12">
    <location>
        <position position="213"/>
    </location>
    <ligand>
        <name>Zn(2+)</name>
        <dbReference type="ChEBI" id="CHEBI:29105"/>
    </ligand>
</feature>
<protein>
    <recommendedName>
        <fullName evidence="3">N-acetylglucosamine-6-phosphate deacetylase</fullName>
        <ecNumber evidence="2">3.5.1.25</ecNumber>
    </recommendedName>
</protein>
<feature type="binding site" evidence="11">
    <location>
        <position position="137"/>
    </location>
    <ligand>
        <name>substrate</name>
    </ligand>
</feature>
<evidence type="ECO:0000256" key="7">
    <source>
        <dbReference type="ARBA" id="ARBA00047647"/>
    </source>
</evidence>
<dbReference type="GO" id="GO:0046872">
    <property type="term" value="F:metal ion binding"/>
    <property type="evidence" value="ECO:0007669"/>
    <property type="project" value="UniProtKB-KW"/>
</dbReference>
<accession>A0A3E3EDV1</accession>
<dbReference type="FunFam" id="3.20.20.140:FF:000004">
    <property type="entry name" value="N-acetylglucosamine-6-phosphate deacetylase"/>
    <property type="match status" value="1"/>
</dbReference>
<dbReference type="InterPro" id="IPR032466">
    <property type="entry name" value="Metal_Hydrolase"/>
</dbReference>
<evidence type="ECO:0000256" key="5">
    <source>
        <dbReference type="ARBA" id="ARBA00022801"/>
    </source>
</evidence>
<dbReference type="InterPro" id="IPR011059">
    <property type="entry name" value="Metal-dep_hydrolase_composite"/>
</dbReference>
<comment type="caution">
    <text evidence="14">The sequence shown here is derived from an EMBL/GenBank/DDBJ whole genome shotgun (WGS) entry which is preliminary data.</text>
</comment>
<dbReference type="SUPFAM" id="SSF51338">
    <property type="entry name" value="Composite domain of metallo-dependent hydrolases"/>
    <property type="match status" value="1"/>
</dbReference>
<evidence type="ECO:0000256" key="10">
    <source>
        <dbReference type="PIRSR" id="PIRSR038994-1"/>
    </source>
</evidence>
<feature type="active site" description="Proton donor/acceptor" evidence="10">
    <location>
        <position position="271"/>
    </location>
</feature>
<evidence type="ECO:0000256" key="1">
    <source>
        <dbReference type="ARBA" id="ARBA00010716"/>
    </source>
</evidence>
<dbReference type="RefSeq" id="WP_117581144.1">
    <property type="nucleotide sequence ID" value="NZ_QUSL01000009.1"/>
</dbReference>
<evidence type="ECO:0000256" key="8">
    <source>
        <dbReference type="ARBA" id="ARBA00060590"/>
    </source>
</evidence>
<evidence type="ECO:0000256" key="4">
    <source>
        <dbReference type="ARBA" id="ARBA00022723"/>
    </source>
</evidence>
<dbReference type="Pfam" id="PF01979">
    <property type="entry name" value="Amidohydro_1"/>
    <property type="match status" value="1"/>
</dbReference>
<feature type="binding site" evidence="11">
    <location>
        <position position="224"/>
    </location>
    <ligand>
        <name>substrate</name>
    </ligand>
</feature>
<comment type="catalytic activity">
    <reaction evidence="7">
        <text>N-acetyl-D-glucosamine 6-phosphate + H2O = D-glucosamine 6-phosphate + acetate</text>
        <dbReference type="Rhea" id="RHEA:22936"/>
        <dbReference type="ChEBI" id="CHEBI:15377"/>
        <dbReference type="ChEBI" id="CHEBI:30089"/>
        <dbReference type="ChEBI" id="CHEBI:57513"/>
        <dbReference type="ChEBI" id="CHEBI:58725"/>
        <dbReference type="EC" id="3.5.1.25"/>
    </reaction>
</comment>
<evidence type="ECO:0000256" key="11">
    <source>
        <dbReference type="PIRSR" id="PIRSR038994-2"/>
    </source>
</evidence>
<feature type="binding site" evidence="11">
    <location>
        <begin position="304"/>
        <end position="306"/>
    </location>
    <ligand>
        <name>substrate</name>
    </ligand>
</feature>
<dbReference type="GO" id="GO:0008448">
    <property type="term" value="F:N-acetylglucosamine-6-phosphate deacetylase activity"/>
    <property type="evidence" value="ECO:0007669"/>
    <property type="project" value="UniProtKB-EC"/>
</dbReference>
<evidence type="ECO:0000313" key="14">
    <source>
        <dbReference type="EMBL" id="RGD85968.1"/>
    </source>
</evidence>
<evidence type="ECO:0000256" key="3">
    <source>
        <dbReference type="ARBA" id="ARBA00018029"/>
    </source>
</evidence>
<evidence type="ECO:0000256" key="9">
    <source>
        <dbReference type="PIRNR" id="PIRNR038994"/>
    </source>
</evidence>
<keyword evidence="4 12" id="KW-0479">Metal-binding</keyword>
<dbReference type="PIRSF" id="PIRSF038994">
    <property type="entry name" value="NagA"/>
    <property type="match status" value="1"/>
</dbReference>
<dbReference type="InterPro" id="IPR006680">
    <property type="entry name" value="Amidohydro-rel"/>
</dbReference>
<dbReference type="EC" id="3.5.1.25" evidence="2"/>
<gene>
    <name evidence="14" type="primary">nagA</name>
    <name evidence="14" type="ORF">DXB93_07325</name>
</gene>
<name>A0A3E3EDV1_9FIRM</name>
<keyword evidence="5 9" id="KW-0378">Hydrolase</keyword>
<comment type="pathway">
    <text evidence="8">Amino-sugar metabolism; N-acetylneuraminate degradation; D-fructose 6-phosphate from N-acetylneuraminate: step 4/5.</text>
</comment>
<feature type="domain" description="Amidohydrolase-related" evidence="13">
    <location>
        <begin position="48"/>
        <end position="375"/>
    </location>
</feature>
<comment type="cofactor">
    <cofactor evidence="12">
        <name>a divalent metal cation</name>
        <dbReference type="ChEBI" id="CHEBI:60240"/>
    </cofactor>
    <text evidence="12">Binds 1 divalent metal cation per subunit.</text>
</comment>
<dbReference type="NCBIfam" id="TIGR00221">
    <property type="entry name" value="nagA"/>
    <property type="match status" value="1"/>
</dbReference>
<dbReference type="Proteomes" id="UP000261032">
    <property type="component" value="Unassembled WGS sequence"/>
</dbReference>
<proteinExistence type="inferred from homology"/>
<dbReference type="SUPFAM" id="SSF51556">
    <property type="entry name" value="Metallo-dependent hydrolases"/>
    <property type="match status" value="1"/>
</dbReference>
<evidence type="ECO:0000313" key="15">
    <source>
        <dbReference type="Proteomes" id="UP000261032"/>
    </source>
</evidence>
<comment type="similarity">
    <text evidence="1 9">Belongs to the metallo-dependent hydrolases superfamily. NagA family.</text>
</comment>
<sequence>MKYCITNGKVILKNQVVDANVYVENTKITEISNRQPDDETVIDAKGRYVSPGFIDVHTHGRGGSDTMYNTFEDLDTITSTAVKTGVTGILPTTMTMSKEDTYAAIKNVGDNMDKVGGSKILGVHMEGPFFNTKYKGAQPEEFMIKPTAENYSSLVGEYGKIVKKLSLAPELKDSDKLIEYLVKEGVVVSIGHTNATYDEAVVGIKAGATSGTHTYNAMTPLTHRNPGVVGAIMEHDEVYAELILDGIHVSYPAAKVLLKAKGLDKVILITDSIEASGLEDGQYKLGNQAVFVKDNSARLEDGTLAGSILAMNNAVKNAYQHLGLSINEAVNLASYNPAKNLNLIDLGEIAVNKTADIIMFDEEINVDFVMIDGNVKIGG</sequence>
<dbReference type="GO" id="GO:0006046">
    <property type="term" value="P:N-acetylglucosamine catabolic process"/>
    <property type="evidence" value="ECO:0007669"/>
    <property type="project" value="TreeGrafter"/>
</dbReference>
<evidence type="ECO:0000259" key="13">
    <source>
        <dbReference type="Pfam" id="PF01979"/>
    </source>
</evidence>
<dbReference type="InterPro" id="IPR003764">
    <property type="entry name" value="GlcNAc_6-P_deAcase"/>
</dbReference>
<reference evidence="14 15" key="1">
    <citation type="submission" date="2018-08" db="EMBL/GenBank/DDBJ databases">
        <title>A genome reference for cultivated species of the human gut microbiota.</title>
        <authorList>
            <person name="Zou Y."/>
            <person name="Xue W."/>
            <person name="Luo G."/>
        </authorList>
    </citation>
    <scope>NUCLEOTIDE SEQUENCE [LARGE SCALE GENOMIC DNA]</scope>
    <source>
        <strain evidence="14 15">OM06-4</strain>
    </source>
</reference>
<evidence type="ECO:0000256" key="12">
    <source>
        <dbReference type="PIRSR" id="PIRSR038994-3"/>
    </source>
</evidence>
<keyword evidence="6 9" id="KW-0119">Carbohydrate metabolism</keyword>
<dbReference type="AlphaFoldDB" id="A0A3E3EDV1"/>
<dbReference type="PANTHER" id="PTHR11113">
    <property type="entry name" value="N-ACETYLGLUCOSAMINE-6-PHOSPHATE DEACETYLASE"/>
    <property type="match status" value="1"/>
</dbReference>
<evidence type="ECO:0000256" key="2">
    <source>
        <dbReference type="ARBA" id="ARBA00011899"/>
    </source>
</evidence>
<organism evidence="14 15">
    <name type="scientific">Thomasclavelia ramosa</name>
    <dbReference type="NCBI Taxonomy" id="1547"/>
    <lineage>
        <taxon>Bacteria</taxon>
        <taxon>Bacillati</taxon>
        <taxon>Bacillota</taxon>
        <taxon>Erysipelotrichia</taxon>
        <taxon>Erysipelotrichales</taxon>
        <taxon>Coprobacillaceae</taxon>
        <taxon>Thomasclavelia</taxon>
    </lineage>
</organism>